<dbReference type="SMART" id="SM00487">
    <property type="entry name" value="DEXDc"/>
    <property type="match status" value="1"/>
</dbReference>
<dbReference type="PANTHER" id="PTHR47963">
    <property type="entry name" value="DEAD-BOX ATP-DEPENDENT RNA HELICASE 47, MITOCHONDRIAL"/>
    <property type="match status" value="1"/>
</dbReference>
<accession>A0A1G6MDP1</accession>
<dbReference type="InterPro" id="IPR014014">
    <property type="entry name" value="RNA_helicase_DEAD_Q_motif"/>
</dbReference>
<dbReference type="Gene3D" id="3.30.70.330">
    <property type="match status" value="1"/>
</dbReference>
<dbReference type="Gene3D" id="3.40.50.300">
    <property type="entry name" value="P-loop containing nucleotide triphosphate hydrolases"/>
    <property type="match status" value="2"/>
</dbReference>
<keyword evidence="2" id="KW-0963">Cytoplasm</keyword>
<dbReference type="InterPro" id="IPR027417">
    <property type="entry name" value="P-loop_NTPase"/>
</dbReference>
<dbReference type="PROSITE" id="PS51195">
    <property type="entry name" value="Q_MOTIF"/>
    <property type="match status" value="1"/>
</dbReference>
<evidence type="ECO:0000256" key="9">
    <source>
        <dbReference type="ARBA" id="ARBA00047984"/>
    </source>
</evidence>
<dbReference type="GO" id="GO:0009409">
    <property type="term" value="P:response to cold"/>
    <property type="evidence" value="ECO:0007669"/>
    <property type="project" value="TreeGrafter"/>
</dbReference>
<dbReference type="GO" id="GO:0005524">
    <property type="term" value="F:ATP binding"/>
    <property type="evidence" value="ECO:0007669"/>
    <property type="project" value="UniProtKB-KW"/>
</dbReference>
<evidence type="ECO:0000313" key="22">
    <source>
        <dbReference type="Proteomes" id="UP000198612"/>
    </source>
</evidence>
<dbReference type="InterPro" id="IPR001650">
    <property type="entry name" value="Helicase_C-like"/>
</dbReference>
<dbReference type="Proteomes" id="UP000295472">
    <property type="component" value="Unassembled WGS sequence"/>
</dbReference>
<dbReference type="Proteomes" id="UP000199519">
    <property type="component" value="Unassembled WGS sequence"/>
</dbReference>
<reference evidence="20 26" key="3">
    <citation type="submission" date="2019-03" db="EMBL/GenBank/DDBJ databases">
        <title>Deep subsurface shale carbon reservoir microbial communities from Ohio and West Virginia, USA.</title>
        <authorList>
            <person name="Wrighton K."/>
        </authorList>
    </citation>
    <scope>NUCLEOTIDE SEQUENCE [LARGE SCALE GENOMIC DNA]</scope>
    <source>
        <strain evidence="20 26">UTICA-S4D12</strain>
    </source>
</reference>
<dbReference type="EC" id="3.6.4.13" evidence="1"/>
<reference evidence="21 25" key="4">
    <citation type="submission" date="2019-03" db="EMBL/GenBank/DDBJ databases">
        <title>Subsurface microbial communities from deep shales in Ohio and West Virginia, USA.</title>
        <authorList>
            <person name="Wrighton K."/>
        </authorList>
    </citation>
    <scope>NUCLEOTIDE SEQUENCE [LARGE SCALE GENOMIC DNA]</scope>
    <source>
        <strain evidence="21 25">DSMZ 11287</strain>
    </source>
</reference>
<feature type="domain" description="Helicase ATP-binding" evidence="13">
    <location>
        <begin position="35"/>
        <end position="206"/>
    </location>
</feature>
<evidence type="ECO:0000256" key="12">
    <source>
        <dbReference type="SAM" id="MobiDB-lite"/>
    </source>
</evidence>
<feature type="domain" description="Helicase C-terminal" evidence="14">
    <location>
        <begin position="217"/>
        <end position="379"/>
    </location>
</feature>
<evidence type="ECO:0000256" key="4">
    <source>
        <dbReference type="ARBA" id="ARBA00022801"/>
    </source>
</evidence>
<sequence>MQKIKFNELNISDEILRAVEEMGFEETTPIQTNAIPAVFNGKDIVGQAQTGTGKTAAFGIPLLEEMNADNKDPQAIILCPTRELAIQVSEELKRLAKYKKRIYTLPVYGGQSIGRQIKALNKGVQIVIGTPGRVMDHIRRGTLKLDNIDYFVLDEADVMLDMGFIDDIETILRDIPDERQTLFFSATIPQSIKRLSKKYQKNSEFLRVAHEKLTVPSIEQYYYEIRRHDKLKALTRILDLNSPELAIVFCNTRKMVDELNIKLQARGYLSDAIHGGLNQNQRDRVMNKFRNGIIEVLVATDVAARGIDVEDVEAVFNYDLPQDTDYYVHRIGRTGRAGKSGKAHSFVVGKDIYKLRDIQKYTKSKIKRSEIPSQGDIEAAQFDQFSDKLSSYMDSADLGKYIELIEDLIDEQYSAIEIAAALMKKSMDSKDNDDNQAESSGQSFGDTGAEPGMVRLFINIGKKDRVSPRHIVGAIAGETGMPGGLIGAIDIYDNFTFVEVPREKGHEVLQIMKDNYIKGTKINIEAARSK</sequence>
<evidence type="ECO:0000313" key="16">
    <source>
        <dbReference type="EMBL" id="SDC53065.1"/>
    </source>
</evidence>
<dbReference type="PANTHER" id="PTHR47963:SF8">
    <property type="entry name" value="ATP-DEPENDENT RNA HELICASE DEAD"/>
    <property type="match status" value="1"/>
</dbReference>
<dbReference type="InterPro" id="IPR012677">
    <property type="entry name" value="Nucleotide-bd_a/b_plait_sf"/>
</dbReference>
<evidence type="ECO:0000256" key="3">
    <source>
        <dbReference type="ARBA" id="ARBA00022741"/>
    </source>
</evidence>
<dbReference type="EMBL" id="FNBJ01000006">
    <property type="protein sequence ID" value="SDF09824.1"/>
    <property type="molecule type" value="Genomic_DNA"/>
</dbReference>
<dbReference type="GeneID" id="57013838"/>
<dbReference type="GO" id="GO:0005840">
    <property type="term" value="C:ribosome"/>
    <property type="evidence" value="ECO:0007669"/>
    <property type="project" value="TreeGrafter"/>
</dbReference>
<dbReference type="Pfam" id="PF03880">
    <property type="entry name" value="DbpA"/>
    <property type="match status" value="1"/>
</dbReference>
<evidence type="ECO:0000313" key="26">
    <source>
        <dbReference type="Proteomes" id="UP000295758"/>
    </source>
</evidence>
<evidence type="ECO:0000313" key="25">
    <source>
        <dbReference type="Proteomes" id="UP000295472"/>
    </source>
</evidence>
<evidence type="ECO:0000256" key="1">
    <source>
        <dbReference type="ARBA" id="ARBA00012552"/>
    </source>
</evidence>
<evidence type="ECO:0000256" key="8">
    <source>
        <dbReference type="ARBA" id="ARBA00038437"/>
    </source>
</evidence>
<dbReference type="SUPFAM" id="SSF52540">
    <property type="entry name" value="P-loop containing nucleoside triphosphate hydrolases"/>
    <property type="match status" value="1"/>
</dbReference>
<dbReference type="CDD" id="cd00268">
    <property type="entry name" value="DEADc"/>
    <property type="match status" value="1"/>
</dbReference>
<proteinExistence type="inferred from homology"/>
<evidence type="ECO:0000259" key="15">
    <source>
        <dbReference type="PROSITE" id="PS51195"/>
    </source>
</evidence>
<gene>
    <name evidence="20" type="ORF">BY453_12419</name>
    <name evidence="21" type="ORF">C7954_1443</name>
    <name evidence="16" type="ORF">SAMN04488597_10819</name>
    <name evidence="17" type="ORF">SAMN04488598_10631</name>
    <name evidence="19" type="ORF">SAMN04515652_10772</name>
    <name evidence="18" type="ORF">SAMN04515654_1334</name>
</gene>
<organism evidence="16 27">
    <name type="scientific">Halanaerobium congolense</name>
    <dbReference type="NCBI Taxonomy" id="54121"/>
    <lineage>
        <taxon>Bacteria</taxon>
        <taxon>Bacillati</taxon>
        <taxon>Bacillota</taxon>
        <taxon>Clostridia</taxon>
        <taxon>Halanaerobiales</taxon>
        <taxon>Halanaerobiaceae</taxon>
        <taxon>Halanaerobium</taxon>
    </lineage>
</organism>
<dbReference type="Proteomes" id="UP000295758">
    <property type="component" value="Unassembled WGS sequence"/>
</dbReference>
<comment type="similarity">
    <text evidence="8">Belongs to the DEAD box helicase family.</text>
</comment>
<dbReference type="InterPro" id="IPR057325">
    <property type="entry name" value="DeaD_dimer"/>
</dbReference>
<evidence type="ECO:0000256" key="10">
    <source>
        <dbReference type="ARBA" id="ARBA00067932"/>
    </source>
</evidence>
<dbReference type="OrthoDB" id="9805696at2"/>
<dbReference type="EMBL" id="FOHG01000007">
    <property type="protein sequence ID" value="SES82491.1"/>
    <property type="molecule type" value="Genomic_DNA"/>
</dbReference>
<evidence type="ECO:0000313" key="20">
    <source>
        <dbReference type="EMBL" id="TDS27899.1"/>
    </source>
</evidence>
<keyword evidence="5 16" id="KW-0347">Helicase</keyword>
<evidence type="ECO:0000313" key="27">
    <source>
        <dbReference type="Proteomes" id="UP000324896"/>
    </source>
</evidence>
<dbReference type="SMART" id="SM00490">
    <property type="entry name" value="HELICc"/>
    <property type="match status" value="1"/>
</dbReference>
<keyword evidence="24" id="KW-1185">Reference proteome</keyword>
<feature type="region of interest" description="Disordered" evidence="12">
    <location>
        <begin position="428"/>
        <end position="448"/>
    </location>
</feature>
<feature type="short sequence motif" description="Q motif" evidence="11">
    <location>
        <begin position="4"/>
        <end position="32"/>
    </location>
</feature>
<dbReference type="GO" id="GO:0016787">
    <property type="term" value="F:hydrolase activity"/>
    <property type="evidence" value="ECO:0007669"/>
    <property type="project" value="UniProtKB-KW"/>
</dbReference>
<dbReference type="InterPro" id="IPR014001">
    <property type="entry name" value="Helicase_ATP-bd"/>
</dbReference>
<evidence type="ECO:0000259" key="14">
    <source>
        <dbReference type="PROSITE" id="PS51194"/>
    </source>
</evidence>
<evidence type="ECO:0000256" key="5">
    <source>
        <dbReference type="ARBA" id="ARBA00022806"/>
    </source>
</evidence>
<dbReference type="InterPro" id="IPR050547">
    <property type="entry name" value="DEAD_box_RNA_helicases"/>
</dbReference>
<dbReference type="CDD" id="cd12252">
    <property type="entry name" value="RRM_DbpA"/>
    <property type="match status" value="1"/>
</dbReference>
<keyword evidence="4" id="KW-0378">Hydrolase</keyword>
<protein>
    <recommendedName>
        <fullName evidence="10">ATP-dependent RNA helicase CshA</fullName>
        <ecNumber evidence="1">3.6.4.13</ecNumber>
    </recommendedName>
</protein>
<dbReference type="EMBL" id="FMYT01000008">
    <property type="protein sequence ID" value="SDC53065.1"/>
    <property type="molecule type" value="Genomic_DNA"/>
</dbReference>
<keyword evidence="7" id="KW-0346">Stress response</keyword>
<comment type="catalytic activity">
    <reaction evidence="9">
        <text>ATP + H2O = ADP + phosphate + H(+)</text>
        <dbReference type="Rhea" id="RHEA:13065"/>
        <dbReference type="ChEBI" id="CHEBI:15377"/>
        <dbReference type="ChEBI" id="CHEBI:15378"/>
        <dbReference type="ChEBI" id="CHEBI:30616"/>
        <dbReference type="ChEBI" id="CHEBI:43474"/>
        <dbReference type="ChEBI" id="CHEBI:456216"/>
        <dbReference type="EC" id="3.6.4.13"/>
    </reaction>
</comment>
<dbReference type="InterPro" id="IPR011545">
    <property type="entry name" value="DEAD/DEAH_box_helicase_dom"/>
</dbReference>
<dbReference type="InterPro" id="IPR005580">
    <property type="entry name" value="DbpA/CsdA_RNA-bd_dom"/>
</dbReference>
<evidence type="ECO:0000259" key="13">
    <source>
        <dbReference type="PROSITE" id="PS51192"/>
    </source>
</evidence>
<dbReference type="GO" id="GO:0003724">
    <property type="term" value="F:RNA helicase activity"/>
    <property type="evidence" value="ECO:0007669"/>
    <property type="project" value="UniProtKB-EC"/>
</dbReference>
<keyword evidence="3" id="KW-0547">Nucleotide-binding</keyword>
<dbReference type="FunFam" id="3.40.50.300:FF:000108">
    <property type="entry name" value="ATP-dependent RNA helicase RhlE"/>
    <property type="match status" value="1"/>
</dbReference>
<evidence type="ECO:0000313" key="23">
    <source>
        <dbReference type="Proteomes" id="UP000198945"/>
    </source>
</evidence>
<dbReference type="AlphaFoldDB" id="A0A1G6MDP1"/>
<dbReference type="PROSITE" id="PS51194">
    <property type="entry name" value="HELICASE_CTER"/>
    <property type="match status" value="1"/>
</dbReference>
<dbReference type="RefSeq" id="WP_073160541.1">
    <property type="nucleotide sequence ID" value="NZ_FMYT01000008.1"/>
</dbReference>
<evidence type="ECO:0000256" key="2">
    <source>
        <dbReference type="ARBA" id="ARBA00022490"/>
    </source>
</evidence>
<name>A0A1G6MDP1_9FIRM</name>
<dbReference type="Pfam" id="PF00270">
    <property type="entry name" value="DEAD"/>
    <property type="match status" value="1"/>
</dbReference>
<dbReference type="InterPro" id="IPR044742">
    <property type="entry name" value="DEAD/DEAH_RhlB"/>
</dbReference>
<reference evidence="22 24" key="2">
    <citation type="submission" date="2016-10" db="EMBL/GenBank/DDBJ databases">
        <authorList>
            <person name="Varghese N."/>
            <person name="Submissions S."/>
        </authorList>
    </citation>
    <scope>NUCLEOTIDE SEQUENCE [LARGE SCALE GENOMIC DNA]</scope>
    <source>
        <strain evidence="16 27">WG10</strain>
        <strain evidence="17 24">WG2</strain>
        <strain evidence="19 22">WG5</strain>
    </source>
</reference>
<dbReference type="GO" id="GO:0033592">
    <property type="term" value="F:RNA strand annealing activity"/>
    <property type="evidence" value="ECO:0007669"/>
    <property type="project" value="TreeGrafter"/>
</dbReference>
<evidence type="ECO:0000313" key="24">
    <source>
        <dbReference type="Proteomes" id="UP000199519"/>
    </source>
</evidence>
<evidence type="ECO:0000256" key="11">
    <source>
        <dbReference type="PROSITE-ProRule" id="PRU00552"/>
    </source>
</evidence>
<dbReference type="STRING" id="54121.SAMN04515653_1334"/>
<dbReference type="Proteomes" id="UP000198945">
    <property type="component" value="Unassembled WGS sequence"/>
</dbReference>
<dbReference type="EMBL" id="SOAA01000024">
    <property type="protein sequence ID" value="TDS27899.1"/>
    <property type="molecule type" value="Genomic_DNA"/>
</dbReference>
<dbReference type="CDD" id="cd18787">
    <property type="entry name" value="SF2_C_DEAD"/>
    <property type="match status" value="1"/>
</dbReference>
<keyword evidence="6" id="KW-0067">ATP-binding</keyword>
<dbReference type="Proteomes" id="UP000324896">
    <property type="component" value="Unassembled WGS sequence"/>
</dbReference>
<dbReference type="EMBL" id="SOEF01000044">
    <property type="protein sequence ID" value="TDX37035.1"/>
    <property type="molecule type" value="Genomic_DNA"/>
</dbReference>
<evidence type="ECO:0000313" key="21">
    <source>
        <dbReference type="EMBL" id="TDX37035.1"/>
    </source>
</evidence>
<evidence type="ECO:0000313" key="18">
    <source>
        <dbReference type="EMBL" id="SDJ18825.1"/>
    </source>
</evidence>
<evidence type="ECO:0000313" key="17">
    <source>
        <dbReference type="EMBL" id="SDF09824.1"/>
    </source>
</evidence>
<dbReference type="Pfam" id="PF00271">
    <property type="entry name" value="Helicase_C"/>
    <property type="match status" value="1"/>
</dbReference>
<dbReference type="Pfam" id="PF25399">
    <property type="entry name" value="DeaD_dimer"/>
    <property type="match status" value="1"/>
</dbReference>
<evidence type="ECO:0000256" key="7">
    <source>
        <dbReference type="ARBA" id="ARBA00023016"/>
    </source>
</evidence>
<evidence type="ECO:0000256" key="6">
    <source>
        <dbReference type="ARBA" id="ARBA00022840"/>
    </source>
</evidence>
<feature type="domain" description="DEAD-box RNA helicase Q" evidence="15">
    <location>
        <begin position="4"/>
        <end position="32"/>
    </location>
</feature>
<reference evidence="18 23" key="1">
    <citation type="submission" date="2016-10" db="EMBL/GenBank/DDBJ databases">
        <authorList>
            <person name="de Groot N.N."/>
        </authorList>
    </citation>
    <scope>NUCLEOTIDE SEQUENCE [LARGE SCALE GENOMIC DNA]</scope>
    <source>
        <strain evidence="18 23">WG7</strain>
    </source>
</reference>
<dbReference type="GO" id="GO:0005829">
    <property type="term" value="C:cytosol"/>
    <property type="evidence" value="ECO:0007669"/>
    <property type="project" value="TreeGrafter"/>
</dbReference>
<dbReference type="EMBL" id="FNEH01000033">
    <property type="protein sequence ID" value="SDJ18825.1"/>
    <property type="molecule type" value="Genomic_DNA"/>
</dbReference>
<evidence type="ECO:0000313" key="19">
    <source>
        <dbReference type="EMBL" id="SES82491.1"/>
    </source>
</evidence>
<dbReference type="Proteomes" id="UP000198612">
    <property type="component" value="Unassembled WGS sequence"/>
</dbReference>
<dbReference type="PROSITE" id="PS51192">
    <property type="entry name" value="HELICASE_ATP_BIND_1"/>
    <property type="match status" value="1"/>
</dbReference>